<protein>
    <submittedName>
        <fullName evidence="1">Uncharacterized protein</fullName>
    </submittedName>
</protein>
<dbReference type="AlphaFoldDB" id="A0AAD9JQ68"/>
<accession>A0AAD9JQ68</accession>
<gene>
    <name evidence="1" type="ORF">LSH36_221g01003</name>
</gene>
<reference evidence="1" key="1">
    <citation type="journal article" date="2023" name="Mol. Biol. Evol.">
        <title>Third-Generation Sequencing Reveals the Adaptive Role of the Epigenome in Three Deep-Sea Polychaetes.</title>
        <authorList>
            <person name="Perez M."/>
            <person name="Aroh O."/>
            <person name="Sun Y."/>
            <person name="Lan Y."/>
            <person name="Juniper S.K."/>
            <person name="Young C.R."/>
            <person name="Angers B."/>
            <person name="Qian P.Y."/>
        </authorList>
    </citation>
    <scope>NUCLEOTIDE SEQUENCE</scope>
    <source>
        <strain evidence="1">P08H-3</strain>
    </source>
</reference>
<proteinExistence type="predicted"/>
<dbReference type="EMBL" id="JAODUP010000221">
    <property type="protein sequence ID" value="KAK2156105.1"/>
    <property type="molecule type" value="Genomic_DNA"/>
</dbReference>
<evidence type="ECO:0000313" key="1">
    <source>
        <dbReference type="EMBL" id="KAK2156105.1"/>
    </source>
</evidence>
<name>A0AAD9JQ68_9ANNE</name>
<organism evidence="1 2">
    <name type="scientific">Paralvinella palmiformis</name>
    <dbReference type="NCBI Taxonomy" id="53620"/>
    <lineage>
        <taxon>Eukaryota</taxon>
        <taxon>Metazoa</taxon>
        <taxon>Spiralia</taxon>
        <taxon>Lophotrochozoa</taxon>
        <taxon>Annelida</taxon>
        <taxon>Polychaeta</taxon>
        <taxon>Sedentaria</taxon>
        <taxon>Canalipalpata</taxon>
        <taxon>Terebellida</taxon>
        <taxon>Terebelliformia</taxon>
        <taxon>Alvinellidae</taxon>
        <taxon>Paralvinella</taxon>
    </lineage>
</organism>
<keyword evidence="2" id="KW-1185">Reference proteome</keyword>
<dbReference type="Proteomes" id="UP001208570">
    <property type="component" value="Unassembled WGS sequence"/>
</dbReference>
<evidence type="ECO:0000313" key="2">
    <source>
        <dbReference type="Proteomes" id="UP001208570"/>
    </source>
</evidence>
<comment type="caution">
    <text evidence="1">The sequence shown here is derived from an EMBL/GenBank/DDBJ whole genome shotgun (WGS) entry which is preliminary data.</text>
</comment>
<sequence length="69" mass="7983">MFLPIYRGRNLHPEHIETAQEYLLEENPELLPELCCLQTDDITLPKALGHDAYTCQDKTYSAVEVYCII</sequence>